<feature type="domain" description="Ribosome maturation factor RimP N-terminal" evidence="4">
    <location>
        <begin position="22"/>
        <end position="75"/>
    </location>
</feature>
<evidence type="ECO:0000256" key="3">
    <source>
        <dbReference type="HAMAP-Rule" id="MF_01077"/>
    </source>
</evidence>
<dbReference type="PANTHER" id="PTHR33867:SF1">
    <property type="entry name" value="RIBOSOME MATURATION FACTOR RIMP"/>
    <property type="match status" value="1"/>
</dbReference>
<dbReference type="Proteomes" id="UP000292372">
    <property type="component" value="Unassembled WGS sequence"/>
</dbReference>
<dbReference type="PANTHER" id="PTHR33867">
    <property type="entry name" value="RIBOSOME MATURATION FACTOR RIMP"/>
    <property type="match status" value="1"/>
</dbReference>
<sequence length="153" mass="17198">MFKDTVHSLLEDALGERPDLFLIDFDVNAANHIKVIVDGDNGVLVEDCMFLSRAIEHNLDREAQDFSLEVMSAGASSPLVNKRQYKRHINRTLKVKTTSDKLEGVLTEASEDTILLEWKAREPKPVGKGKVTVKKQANVAYEDIVEAKVMIKF</sequence>
<dbReference type="InterPro" id="IPR028989">
    <property type="entry name" value="RimP_N"/>
</dbReference>
<keyword evidence="1 3" id="KW-0963">Cytoplasm</keyword>
<dbReference type="HAMAP" id="MF_01077">
    <property type="entry name" value="RimP"/>
    <property type="match status" value="1"/>
</dbReference>
<evidence type="ECO:0000256" key="1">
    <source>
        <dbReference type="ARBA" id="ARBA00022490"/>
    </source>
</evidence>
<dbReference type="Pfam" id="PF02576">
    <property type="entry name" value="RimP_N"/>
    <property type="match status" value="1"/>
</dbReference>
<dbReference type="GO" id="GO:0005737">
    <property type="term" value="C:cytoplasm"/>
    <property type="evidence" value="ECO:0007669"/>
    <property type="project" value="UniProtKB-SubCell"/>
</dbReference>
<dbReference type="GO" id="GO:0042274">
    <property type="term" value="P:ribosomal small subunit biogenesis"/>
    <property type="evidence" value="ECO:0007669"/>
    <property type="project" value="UniProtKB-UniRule"/>
</dbReference>
<dbReference type="SUPFAM" id="SSF75420">
    <property type="entry name" value="YhbC-like, N-terminal domain"/>
    <property type="match status" value="1"/>
</dbReference>
<dbReference type="Gene3D" id="3.30.300.70">
    <property type="entry name" value="RimP-like superfamily, N-terminal"/>
    <property type="match status" value="1"/>
</dbReference>
<dbReference type="RefSeq" id="WP_130936474.1">
    <property type="nucleotide sequence ID" value="NZ_BMEE01000002.1"/>
</dbReference>
<comment type="subcellular location">
    <subcellularLocation>
        <location evidence="3">Cytoplasm</location>
    </subcellularLocation>
</comment>
<comment type="similarity">
    <text evidence="3">Belongs to the RimP family.</text>
</comment>
<dbReference type="NCBIfam" id="NF002531">
    <property type="entry name" value="PRK02001.1"/>
    <property type="match status" value="1"/>
</dbReference>
<proteinExistence type="inferred from homology"/>
<accession>A0A4Q9FPW8</accession>
<comment type="caution">
    <text evidence="5">The sequence shown here is derived from an EMBL/GenBank/DDBJ whole genome shotgun (WGS) entry which is preliminary data.</text>
</comment>
<dbReference type="InterPro" id="IPR003728">
    <property type="entry name" value="Ribosome_maturation_RimP"/>
</dbReference>
<organism evidence="5 6">
    <name type="scientific">Hyunsoonleella pacifica</name>
    <dbReference type="NCBI Taxonomy" id="1080224"/>
    <lineage>
        <taxon>Bacteria</taxon>
        <taxon>Pseudomonadati</taxon>
        <taxon>Bacteroidota</taxon>
        <taxon>Flavobacteriia</taxon>
        <taxon>Flavobacteriales</taxon>
        <taxon>Flavobacteriaceae</taxon>
    </lineage>
</organism>
<reference evidence="5 6" key="1">
    <citation type="journal article" date="2015" name="Int. J. Syst. Evol. Microbiol.">
        <title>Hyunsoonleella pacifica sp. nov., isolated from seawater of South Pacific Gyre.</title>
        <authorList>
            <person name="Gao X."/>
            <person name="Zhang Z."/>
            <person name="Dai X."/>
            <person name="Zhang X.H."/>
        </authorList>
    </citation>
    <scope>NUCLEOTIDE SEQUENCE [LARGE SCALE GENOMIC DNA]</scope>
    <source>
        <strain evidence="5 6">SW033</strain>
    </source>
</reference>
<evidence type="ECO:0000259" key="4">
    <source>
        <dbReference type="Pfam" id="PF02576"/>
    </source>
</evidence>
<keyword evidence="6" id="KW-1185">Reference proteome</keyword>
<dbReference type="InterPro" id="IPR035956">
    <property type="entry name" value="RimP_N_sf"/>
</dbReference>
<protein>
    <recommendedName>
        <fullName evidence="3">Ribosome maturation factor RimP</fullName>
    </recommendedName>
</protein>
<gene>
    <name evidence="3 5" type="primary">rimP</name>
    <name evidence="5" type="ORF">EYD46_07585</name>
</gene>
<dbReference type="EMBL" id="SIRS01000003">
    <property type="protein sequence ID" value="TBN16492.1"/>
    <property type="molecule type" value="Genomic_DNA"/>
</dbReference>
<evidence type="ECO:0000313" key="6">
    <source>
        <dbReference type="Proteomes" id="UP000292372"/>
    </source>
</evidence>
<dbReference type="AlphaFoldDB" id="A0A4Q9FPW8"/>
<dbReference type="OrthoDB" id="9789702at2"/>
<evidence type="ECO:0000256" key="2">
    <source>
        <dbReference type="ARBA" id="ARBA00022517"/>
    </source>
</evidence>
<name>A0A4Q9FPW8_9FLAO</name>
<evidence type="ECO:0000313" key="5">
    <source>
        <dbReference type="EMBL" id="TBN16492.1"/>
    </source>
</evidence>
<comment type="function">
    <text evidence="3">Required for maturation of 30S ribosomal subunits.</text>
</comment>
<keyword evidence="2 3" id="KW-0690">Ribosome biogenesis</keyword>